<keyword evidence="2" id="KW-0808">Transferase</keyword>
<feature type="region of interest" description="Disordered" evidence="1">
    <location>
        <begin position="1"/>
        <end position="117"/>
    </location>
</feature>
<evidence type="ECO:0000256" key="1">
    <source>
        <dbReference type="SAM" id="MobiDB-lite"/>
    </source>
</evidence>
<keyword evidence="3" id="KW-1185">Reference proteome</keyword>
<keyword evidence="2" id="KW-0670">Pyruvate</keyword>
<feature type="compositionally biased region" description="Basic residues" evidence="1">
    <location>
        <begin position="67"/>
        <end position="81"/>
    </location>
</feature>
<gene>
    <name evidence="2" type="ORF">J2S41_004732</name>
</gene>
<comment type="caution">
    <text evidence="2">The sequence shown here is derived from an EMBL/GenBank/DDBJ whole genome shotgun (WGS) entry which is preliminary data.</text>
</comment>
<evidence type="ECO:0000313" key="2">
    <source>
        <dbReference type="EMBL" id="MDR7277954.1"/>
    </source>
</evidence>
<protein>
    <submittedName>
        <fullName evidence="2">Pyruvate/2-oxoglutarate dehydrogenase complex dihydrolipoamide acyltransferase (E2) component</fullName>
    </submittedName>
</protein>
<evidence type="ECO:0000313" key="3">
    <source>
        <dbReference type="Proteomes" id="UP001183643"/>
    </source>
</evidence>
<sequence>MWSPRPATTIVVTPRHATDDRLSPHRTAHTPRGAPDHNATTATAAEPHGRGAARPRSRTAAEPHGRGAARRRGRTARKRHAIAAAVWTGTAKATRPPPPPRAEARPVAGLAGSGGLW</sequence>
<organism evidence="2 3">
    <name type="scientific">Catenuloplanes atrovinosus</name>
    <dbReference type="NCBI Taxonomy" id="137266"/>
    <lineage>
        <taxon>Bacteria</taxon>
        <taxon>Bacillati</taxon>
        <taxon>Actinomycetota</taxon>
        <taxon>Actinomycetes</taxon>
        <taxon>Micromonosporales</taxon>
        <taxon>Micromonosporaceae</taxon>
        <taxon>Catenuloplanes</taxon>
    </lineage>
</organism>
<dbReference type="Proteomes" id="UP001183643">
    <property type="component" value="Unassembled WGS sequence"/>
</dbReference>
<keyword evidence="2" id="KW-0012">Acyltransferase</keyword>
<dbReference type="GO" id="GO:0016746">
    <property type="term" value="F:acyltransferase activity"/>
    <property type="evidence" value="ECO:0007669"/>
    <property type="project" value="UniProtKB-KW"/>
</dbReference>
<accession>A0AAE3YQI5</accession>
<name>A0AAE3YQI5_9ACTN</name>
<dbReference type="AlphaFoldDB" id="A0AAE3YQI5"/>
<reference evidence="2" key="1">
    <citation type="submission" date="2023-07" db="EMBL/GenBank/DDBJ databases">
        <title>Sequencing the genomes of 1000 actinobacteria strains.</title>
        <authorList>
            <person name="Klenk H.-P."/>
        </authorList>
    </citation>
    <scope>NUCLEOTIDE SEQUENCE</scope>
    <source>
        <strain evidence="2">DSM 44707</strain>
    </source>
</reference>
<dbReference type="EMBL" id="JAVDYB010000001">
    <property type="protein sequence ID" value="MDR7277954.1"/>
    <property type="molecule type" value="Genomic_DNA"/>
</dbReference>
<proteinExistence type="predicted"/>